<reference evidence="2 3" key="1">
    <citation type="submission" date="2016-05" db="EMBL/GenBank/DDBJ databases">
        <title>Draft Genome Sequences of Stenotrophomonas maltophilia Strains Sm32COP, Sm41DVV, Sm46PAILV, SmF3, SmF22, SmSOFb1 and SmCVFa1, Isolated from Different Manures, in France.</title>
        <authorList>
            <person name="Nazaret S."/>
            <person name="Bodilis J."/>
        </authorList>
    </citation>
    <scope>NUCLEOTIDE SEQUENCE [LARGE SCALE GENOMIC DNA]</scope>
    <source>
        <strain evidence="2 3">Sm41DVV</strain>
    </source>
</reference>
<dbReference type="SUPFAM" id="SSF81901">
    <property type="entry name" value="HCP-like"/>
    <property type="match status" value="1"/>
</dbReference>
<accession>A0AAP7GSC4</accession>
<evidence type="ECO:0000256" key="1">
    <source>
        <dbReference type="SAM" id="SignalP"/>
    </source>
</evidence>
<comment type="caution">
    <text evidence="2">The sequence shown here is derived from an EMBL/GenBank/DDBJ whole genome shotgun (WGS) entry which is preliminary data.</text>
</comment>
<evidence type="ECO:0008006" key="4">
    <source>
        <dbReference type="Google" id="ProtNLM"/>
    </source>
</evidence>
<dbReference type="EMBL" id="LYVI01000005">
    <property type="protein sequence ID" value="OBU61642.1"/>
    <property type="molecule type" value="Genomic_DNA"/>
</dbReference>
<sequence length="252" mass="28395">MNTHTRLFCLVILAMAAPGLAVAAAPALECRLQPAKPIPRDVLTNGFFEAHPDLRWRGHALGLYREGKYAQALRSFRTAALYADKFSQSMVARMYWQGVGTAVDRPLAYAWMDLAAERMYHDFLRQRELYWEQLDETERAQAVHRGQAVYARFGDAQAKPRMERKLRQGLGQITGSRTGHISPGLMVASRSGPDAMPGLVTPQVPAQLVYDKAWWDPQRYWCNQDAFWARPLDASVEVGELEQLPNVPPAAK</sequence>
<dbReference type="Proteomes" id="UP000092125">
    <property type="component" value="Unassembled WGS sequence"/>
</dbReference>
<evidence type="ECO:0000313" key="2">
    <source>
        <dbReference type="EMBL" id="OBU61642.1"/>
    </source>
</evidence>
<protein>
    <recommendedName>
        <fullName evidence="4">Sel1 repeat family protein</fullName>
    </recommendedName>
</protein>
<name>A0AAP7GSC4_STEMA</name>
<dbReference type="RefSeq" id="WP_053516053.1">
    <property type="nucleotide sequence ID" value="NZ_CP120400.1"/>
</dbReference>
<dbReference type="Gene3D" id="1.25.40.10">
    <property type="entry name" value="Tetratricopeptide repeat domain"/>
    <property type="match status" value="1"/>
</dbReference>
<feature type="chain" id="PRO_5042932504" description="Sel1 repeat family protein" evidence="1">
    <location>
        <begin position="24"/>
        <end position="252"/>
    </location>
</feature>
<dbReference type="InterPro" id="IPR011990">
    <property type="entry name" value="TPR-like_helical_dom_sf"/>
</dbReference>
<feature type="signal peptide" evidence="1">
    <location>
        <begin position="1"/>
        <end position="23"/>
    </location>
</feature>
<proteinExistence type="predicted"/>
<evidence type="ECO:0000313" key="3">
    <source>
        <dbReference type="Proteomes" id="UP000092125"/>
    </source>
</evidence>
<dbReference type="AlphaFoldDB" id="A0AAP7GSC4"/>
<gene>
    <name evidence="2" type="ORF">A9K56_10130</name>
</gene>
<organism evidence="2 3">
    <name type="scientific">Stenotrophomonas maltophilia</name>
    <name type="common">Pseudomonas maltophilia</name>
    <name type="synonym">Xanthomonas maltophilia</name>
    <dbReference type="NCBI Taxonomy" id="40324"/>
    <lineage>
        <taxon>Bacteria</taxon>
        <taxon>Pseudomonadati</taxon>
        <taxon>Pseudomonadota</taxon>
        <taxon>Gammaproteobacteria</taxon>
        <taxon>Lysobacterales</taxon>
        <taxon>Lysobacteraceae</taxon>
        <taxon>Stenotrophomonas</taxon>
        <taxon>Stenotrophomonas maltophilia group</taxon>
    </lineage>
</organism>
<keyword evidence="1" id="KW-0732">Signal</keyword>